<dbReference type="Proteomes" id="UP001165101">
    <property type="component" value="Unassembled WGS sequence"/>
</dbReference>
<evidence type="ECO:0000313" key="1">
    <source>
        <dbReference type="EMBL" id="GME89077.1"/>
    </source>
</evidence>
<dbReference type="EMBL" id="BSXV01000433">
    <property type="protein sequence ID" value="GME89077.1"/>
    <property type="molecule type" value="Genomic_DNA"/>
</dbReference>
<comment type="caution">
    <text evidence="1">The sequence shown here is derived from an EMBL/GenBank/DDBJ whole genome shotgun (WGS) entry which is preliminary data.</text>
</comment>
<evidence type="ECO:0000313" key="2">
    <source>
        <dbReference type="Proteomes" id="UP001165101"/>
    </source>
</evidence>
<sequence>MSGSPRPGKSADRRDAGGGLSEDHSPVAGKYLNAPVQLQLGTVEWGRILQEPHAEVTAQEFLNACFRGQESEFFGGYQELTPRKSANLYLAISATHVGMMICYSLSLK</sequence>
<name>A0ACB5TI71_CANBO</name>
<accession>A0ACB5TI71</accession>
<organism evidence="1 2">
    <name type="scientific">Candida boidinii</name>
    <name type="common">Yeast</name>
    <dbReference type="NCBI Taxonomy" id="5477"/>
    <lineage>
        <taxon>Eukaryota</taxon>
        <taxon>Fungi</taxon>
        <taxon>Dikarya</taxon>
        <taxon>Ascomycota</taxon>
        <taxon>Saccharomycotina</taxon>
        <taxon>Pichiomycetes</taxon>
        <taxon>Pichiales</taxon>
        <taxon>Pichiaceae</taxon>
        <taxon>Ogataea</taxon>
        <taxon>Ogataea/Candida clade</taxon>
    </lineage>
</organism>
<gene>
    <name evidence="1" type="ORF">Cboi01_000124800</name>
</gene>
<keyword evidence="2" id="KW-1185">Reference proteome</keyword>
<protein>
    <submittedName>
        <fullName evidence="1">Unnamed protein product</fullName>
    </submittedName>
</protein>
<proteinExistence type="predicted"/>
<reference evidence="1" key="1">
    <citation type="submission" date="2023-04" db="EMBL/GenBank/DDBJ databases">
        <title>Candida boidinii NBRC 1967.</title>
        <authorList>
            <person name="Ichikawa N."/>
            <person name="Sato H."/>
            <person name="Tonouchi N."/>
        </authorList>
    </citation>
    <scope>NUCLEOTIDE SEQUENCE</scope>
    <source>
        <strain evidence="1">NBRC 1967</strain>
    </source>
</reference>